<evidence type="ECO:0000313" key="2">
    <source>
        <dbReference type="EMBL" id="CAF9908078.1"/>
    </source>
</evidence>
<dbReference type="InterPro" id="IPR018712">
    <property type="entry name" value="Tle1-like_cat"/>
</dbReference>
<protein>
    <recommendedName>
        <fullName evidence="1">T6SS Phospholipase effector Tle1-like catalytic domain-containing protein</fullName>
    </recommendedName>
</protein>
<dbReference type="Proteomes" id="UP000664534">
    <property type="component" value="Unassembled WGS sequence"/>
</dbReference>
<organism evidence="2 3">
    <name type="scientific">Imshaugia aleurites</name>
    <dbReference type="NCBI Taxonomy" id="172621"/>
    <lineage>
        <taxon>Eukaryota</taxon>
        <taxon>Fungi</taxon>
        <taxon>Dikarya</taxon>
        <taxon>Ascomycota</taxon>
        <taxon>Pezizomycotina</taxon>
        <taxon>Lecanoromycetes</taxon>
        <taxon>OSLEUM clade</taxon>
        <taxon>Lecanoromycetidae</taxon>
        <taxon>Lecanorales</taxon>
        <taxon>Lecanorineae</taxon>
        <taxon>Parmeliaceae</taxon>
        <taxon>Imshaugia</taxon>
    </lineage>
</organism>
<dbReference type="PANTHER" id="PTHR33840">
    <property type="match status" value="1"/>
</dbReference>
<reference evidence="2" key="1">
    <citation type="submission" date="2021-03" db="EMBL/GenBank/DDBJ databases">
        <authorList>
            <person name="Tagirdzhanova G."/>
        </authorList>
    </citation>
    <scope>NUCLEOTIDE SEQUENCE</scope>
</reference>
<keyword evidence="3" id="KW-1185">Reference proteome</keyword>
<dbReference type="Pfam" id="PF09994">
    <property type="entry name" value="T6SS_Tle1-like_cat"/>
    <property type="match status" value="1"/>
</dbReference>
<accession>A0A8H3I7Q5</accession>
<feature type="domain" description="T6SS Phospholipase effector Tle1-like catalytic" evidence="1">
    <location>
        <begin position="12"/>
        <end position="299"/>
    </location>
</feature>
<proteinExistence type="predicted"/>
<evidence type="ECO:0000259" key="1">
    <source>
        <dbReference type="Pfam" id="PF09994"/>
    </source>
</evidence>
<name>A0A8H3I7Q5_9LECA</name>
<dbReference type="EMBL" id="CAJPDT010000004">
    <property type="protein sequence ID" value="CAF9908078.1"/>
    <property type="molecule type" value="Genomic_DNA"/>
</dbReference>
<dbReference type="OrthoDB" id="3162439at2759"/>
<dbReference type="AlphaFoldDB" id="A0A8H3I7Q5"/>
<sequence length="394" mass="44537">MNTSDQDGSQHKRLVLCFDGTAKTFAGDQTDSNVVKIYQMLDRTAEDQYHYYQPGIGTYIEGDSSYGFFHDLRAFFTMGLDQALGLSFRHHVIAGYQFLMRYYSPGDYIYIIGFSRGAYTARFLAEMLHKIGLLSRGNEELVSFAWKTFSDYQTTRKASSAEQSGKHADKEKYMEDFKKTFCRGDNPNTPINEGVGVHFLGLFDCVNSVGQFDLPLASSSFQHIPTQGIATHIRHAVSINERRIKFKPALFKYENNFSDGDVKEVWFAGAHGDIGGGWPRARDESRTLSTLALKWMIREIINLPKTADKLKFGTEWAPLENECIDVATLADKTEGSRDDLDRFVLVKDDKPPVFPRPHDELEFGRGGGSIGALFWRFIGNDPLTLMILSSAYRV</sequence>
<gene>
    <name evidence="2" type="ORF">IMSHALPRED_006574</name>
</gene>
<evidence type="ECO:0000313" key="3">
    <source>
        <dbReference type="Proteomes" id="UP000664534"/>
    </source>
</evidence>
<dbReference type="PANTHER" id="PTHR33840:SF2">
    <property type="entry name" value="TLE1 PHOSPHOLIPASE DOMAIN-CONTAINING PROTEIN"/>
    <property type="match status" value="1"/>
</dbReference>
<comment type="caution">
    <text evidence="2">The sequence shown here is derived from an EMBL/GenBank/DDBJ whole genome shotgun (WGS) entry which is preliminary data.</text>
</comment>